<dbReference type="InParanoid" id="A0A3N4L2X2"/>
<evidence type="ECO:0000313" key="3">
    <source>
        <dbReference type="Proteomes" id="UP000277580"/>
    </source>
</evidence>
<evidence type="ECO:0000256" key="1">
    <source>
        <dbReference type="SAM" id="MobiDB-lite"/>
    </source>
</evidence>
<name>A0A3N4L2X2_9PEZI</name>
<reference evidence="2 3" key="1">
    <citation type="journal article" date="2018" name="Nat. Ecol. Evol.">
        <title>Pezizomycetes genomes reveal the molecular basis of ectomycorrhizal truffle lifestyle.</title>
        <authorList>
            <person name="Murat C."/>
            <person name="Payen T."/>
            <person name="Noel B."/>
            <person name="Kuo A."/>
            <person name="Morin E."/>
            <person name="Chen J."/>
            <person name="Kohler A."/>
            <person name="Krizsan K."/>
            <person name="Balestrini R."/>
            <person name="Da Silva C."/>
            <person name="Montanini B."/>
            <person name="Hainaut M."/>
            <person name="Levati E."/>
            <person name="Barry K.W."/>
            <person name="Belfiori B."/>
            <person name="Cichocki N."/>
            <person name="Clum A."/>
            <person name="Dockter R.B."/>
            <person name="Fauchery L."/>
            <person name="Guy J."/>
            <person name="Iotti M."/>
            <person name="Le Tacon F."/>
            <person name="Lindquist E.A."/>
            <person name="Lipzen A."/>
            <person name="Malagnac F."/>
            <person name="Mello A."/>
            <person name="Molinier V."/>
            <person name="Miyauchi S."/>
            <person name="Poulain J."/>
            <person name="Riccioni C."/>
            <person name="Rubini A."/>
            <person name="Sitrit Y."/>
            <person name="Splivallo R."/>
            <person name="Traeger S."/>
            <person name="Wang M."/>
            <person name="Zifcakova L."/>
            <person name="Wipf D."/>
            <person name="Zambonelli A."/>
            <person name="Paolocci F."/>
            <person name="Nowrousian M."/>
            <person name="Ottonello S."/>
            <person name="Baldrian P."/>
            <person name="Spatafora J.W."/>
            <person name="Henrissat B."/>
            <person name="Nagy L.G."/>
            <person name="Aury J.M."/>
            <person name="Wincker P."/>
            <person name="Grigoriev I.V."/>
            <person name="Bonfante P."/>
            <person name="Martin F.M."/>
        </authorList>
    </citation>
    <scope>NUCLEOTIDE SEQUENCE [LARGE SCALE GENOMIC DNA]</scope>
    <source>
        <strain evidence="2 3">CCBAS932</strain>
    </source>
</reference>
<feature type="region of interest" description="Disordered" evidence="1">
    <location>
        <begin position="1"/>
        <end position="25"/>
    </location>
</feature>
<sequence length="172" mass="18768">MFHFTLDGHVERPDVSPPPENLQSPVPMRFDARPRIPTTITAELQEWLVLTATPTVPYTLPANLRPRAHNSSAVVTNAGTEWLVLTAKAVLPPTTAAPCTSEQLKATPSGEAMAMLEDKILEPFVPHRQRSFSSLLATVVDGDKGEYQSLGTLHLRAAKTIAVRRGNRNAGR</sequence>
<accession>A0A3N4L2X2</accession>
<proteinExistence type="predicted"/>
<keyword evidence="3" id="KW-1185">Reference proteome</keyword>
<gene>
    <name evidence="2" type="ORF">P167DRAFT_545569</name>
</gene>
<dbReference type="Proteomes" id="UP000277580">
    <property type="component" value="Unassembled WGS sequence"/>
</dbReference>
<protein>
    <submittedName>
        <fullName evidence="2">Uncharacterized protein</fullName>
    </submittedName>
</protein>
<dbReference type="AlphaFoldDB" id="A0A3N4L2X2"/>
<feature type="compositionally biased region" description="Basic and acidic residues" evidence="1">
    <location>
        <begin position="1"/>
        <end position="14"/>
    </location>
</feature>
<organism evidence="2 3">
    <name type="scientific">Morchella conica CCBAS932</name>
    <dbReference type="NCBI Taxonomy" id="1392247"/>
    <lineage>
        <taxon>Eukaryota</taxon>
        <taxon>Fungi</taxon>
        <taxon>Dikarya</taxon>
        <taxon>Ascomycota</taxon>
        <taxon>Pezizomycotina</taxon>
        <taxon>Pezizomycetes</taxon>
        <taxon>Pezizales</taxon>
        <taxon>Morchellaceae</taxon>
        <taxon>Morchella</taxon>
    </lineage>
</organism>
<evidence type="ECO:0000313" key="2">
    <source>
        <dbReference type="EMBL" id="RPB12335.1"/>
    </source>
</evidence>
<dbReference type="EMBL" id="ML119129">
    <property type="protein sequence ID" value="RPB12335.1"/>
    <property type="molecule type" value="Genomic_DNA"/>
</dbReference>
<dbReference type="OrthoDB" id="10525622at2759"/>